<dbReference type="EMBL" id="CM034392">
    <property type="protein sequence ID" value="KAJ0180667.1"/>
    <property type="molecule type" value="Genomic_DNA"/>
</dbReference>
<organism evidence="1 2">
    <name type="scientific">Dendrolimus kikuchii</name>
    <dbReference type="NCBI Taxonomy" id="765133"/>
    <lineage>
        <taxon>Eukaryota</taxon>
        <taxon>Metazoa</taxon>
        <taxon>Ecdysozoa</taxon>
        <taxon>Arthropoda</taxon>
        <taxon>Hexapoda</taxon>
        <taxon>Insecta</taxon>
        <taxon>Pterygota</taxon>
        <taxon>Neoptera</taxon>
        <taxon>Endopterygota</taxon>
        <taxon>Lepidoptera</taxon>
        <taxon>Glossata</taxon>
        <taxon>Ditrysia</taxon>
        <taxon>Bombycoidea</taxon>
        <taxon>Lasiocampidae</taxon>
        <taxon>Dendrolimus</taxon>
    </lineage>
</organism>
<protein>
    <submittedName>
        <fullName evidence="1">Uncharacterized protein</fullName>
    </submittedName>
</protein>
<comment type="caution">
    <text evidence="1">The sequence shown here is derived from an EMBL/GenBank/DDBJ whole genome shotgun (WGS) entry which is preliminary data.</text>
</comment>
<evidence type="ECO:0000313" key="2">
    <source>
        <dbReference type="Proteomes" id="UP000824533"/>
    </source>
</evidence>
<dbReference type="Proteomes" id="UP000824533">
    <property type="component" value="Linkage Group LG06"/>
</dbReference>
<gene>
    <name evidence="1" type="ORF">K1T71_004071</name>
</gene>
<reference evidence="1 2" key="1">
    <citation type="journal article" date="2021" name="Front. Genet.">
        <title>Chromosome-Level Genome Assembly Reveals Significant Gene Expansion in the Toll and IMD Signaling Pathways of Dendrolimus kikuchii.</title>
        <authorList>
            <person name="Zhou J."/>
            <person name="Wu P."/>
            <person name="Xiong Z."/>
            <person name="Liu N."/>
            <person name="Zhao N."/>
            <person name="Ji M."/>
            <person name="Qiu Y."/>
            <person name="Yang B."/>
        </authorList>
    </citation>
    <scope>NUCLEOTIDE SEQUENCE [LARGE SCALE GENOMIC DNA]</scope>
    <source>
        <strain evidence="1">Ann1</strain>
    </source>
</reference>
<proteinExistence type="predicted"/>
<sequence length="209" mass="23809">MIAGWGALKTTYFLPAMPQLLQEIKVAYISYKDCYRAFQDIEEEEAELLLKENVHICTGPIYGGVAACSGDSGGPLIEYVYFDSNIYNTDFNFNEPIVDEYGDTDDEYYTTPSSFWSRIQEMIEKYVSERERVINSIDRNELTTINTKEVTDDAEKNISERQSNDKSEVIPVVIGVVSWGISPCGYKGAPSVYTNVSYYMDFIQKYINT</sequence>
<name>A0ACC1DB88_9NEOP</name>
<accession>A0ACC1DB88</accession>
<evidence type="ECO:0000313" key="1">
    <source>
        <dbReference type="EMBL" id="KAJ0180667.1"/>
    </source>
</evidence>
<keyword evidence="2" id="KW-1185">Reference proteome</keyword>